<dbReference type="GeneID" id="93261378"/>
<dbReference type="GO" id="GO:0004521">
    <property type="term" value="F:RNA endonuclease activity"/>
    <property type="evidence" value="ECO:0007669"/>
    <property type="project" value="UniProtKB-UniRule"/>
</dbReference>
<evidence type="ECO:0000313" key="8">
    <source>
        <dbReference type="EMBL" id="SQH23898.1"/>
    </source>
</evidence>
<evidence type="ECO:0000256" key="7">
    <source>
        <dbReference type="HAMAP-Rule" id="MF_00009"/>
    </source>
</evidence>
<proteinExistence type="inferred from homology"/>
<evidence type="ECO:0000256" key="4">
    <source>
        <dbReference type="ARBA" id="ARBA00022759"/>
    </source>
</evidence>
<keyword evidence="7" id="KW-0698">rRNA processing</keyword>
<dbReference type="RefSeq" id="WP_003787361.1">
    <property type="nucleotide sequence ID" value="NZ_CP091518.1"/>
</dbReference>
<dbReference type="HAMAP" id="MF_00009">
    <property type="entry name" value="Endoribonucl_YbeY"/>
    <property type="match status" value="1"/>
</dbReference>
<comment type="cofactor">
    <cofactor evidence="7">
        <name>Zn(2+)</name>
        <dbReference type="ChEBI" id="CHEBI:29105"/>
    </cofactor>
    <text evidence="7">Binds 1 zinc ion.</text>
</comment>
<dbReference type="PROSITE" id="PS01306">
    <property type="entry name" value="UPF0054"/>
    <property type="match status" value="1"/>
</dbReference>
<comment type="similarity">
    <text evidence="1 7">Belongs to the endoribonuclease YbeY family.</text>
</comment>
<dbReference type="InterPro" id="IPR020549">
    <property type="entry name" value="YbeY_CS"/>
</dbReference>
<dbReference type="InterPro" id="IPR023091">
    <property type="entry name" value="MetalPrtase_cat_dom_sf_prd"/>
</dbReference>
<feature type="binding site" evidence="7">
    <location>
        <position position="135"/>
    </location>
    <ligand>
        <name>Zn(2+)</name>
        <dbReference type="ChEBI" id="CHEBI:29105"/>
        <note>catalytic</note>
    </ligand>
</feature>
<dbReference type="GO" id="GO:0008270">
    <property type="term" value="F:zinc ion binding"/>
    <property type="evidence" value="ECO:0007669"/>
    <property type="project" value="UniProtKB-UniRule"/>
</dbReference>
<dbReference type="GO" id="GO:0004222">
    <property type="term" value="F:metalloendopeptidase activity"/>
    <property type="evidence" value="ECO:0007669"/>
    <property type="project" value="InterPro"/>
</dbReference>
<dbReference type="EC" id="3.1.-.-" evidence="7"/>
<keyword evidence="4 7" id="KW-0255">Endonuclease</keyword>
<comment type="subcellular location">
    <subcellularLocation>
        <location evidence="7">Cytoplasm</location>
    </subcellularLocation>
</comment>
<dbReference type="NCBIfam" id="TIGR00043">
    <property type="entry name" value="rRNA maturation RNase YbeY"/>
    <property type="match status" value="1"/>
</dbReference>
<dbReference type="GO" id="GO:0005737">
    <property type="term" value="C:cytoplasm"/>
    <property type="evidence" value="ECO:0007669"/>
    <property type="project" value="UniProtKB-SubCell"/>
</dbReference>
<keyword evidence="2 7" id="KW-0540">Nuclease</keyword>
<dbReference type="InterPro" id="IPR002036">
    <property type="entry name" value="YbeY"/>
</dbReference>
<evidence type="ECO:0000256" key="1">
    <source>
        <dbReference type="ARBA" id="ARBA00010875"/>
    </source>
</evidence>
<dbReference type="EMBL" id="LS483426">
    <property type="protein sequence ID" value="SQH23898.1"/>
    <property type="molecule type" value="Genomic_DNA"/>
</dbReference>
<keyword evidence="3 7" id="KW-0479">Metal-binding</keyword>
<evidence type="ECO:0000256" key="6">
    <source>
        <dbReference type="ARBA" id="ARBA00022833"/>
    </source>
</evidence>
<keyword evidence="7" id="KW-0963">Cytoplasm</keyword>
<accession>A0AAX2J0H6</accession>
<dbReference type="PANTHER" id="PTHR46986:SF1">
    <property type="entry name" value="ENDORIBONUCLEASE YBEY, CHLOROPLASTIC"/>
    <property type="match status" value="1"/>
</dbReference>
<dbReference type="GO" id="GO:0006364">
    <property type="term" value="P:rRNA processing"/>
    <property type="evidence" value="ECO:0007669"/>
    <property type="project" value="UniProtKB-UniRule"/>
</dbReference>
<name>A0AAX2J0H6_KINKI</name>
<dbReference type="Proteomes" id="UP000248598">
    <property type="component" value="Chromosome 1"/>
</dbReference>
<dbReference type="AlphaFoldDB" id="A0AAX2J0H6"/>
<feature type="binding site" evidence="7">
    <location>
        <position position="141"/>
    </location>
    <ligand>
        <name>Zn(2+)</name>
        <dbReference type="ChEBI" id="CHEBI:29105"/>
        <note>catalytic</note>
    </ligand>
</feature>
<keyword evidence="7" id="KW-0690">Ribosome biogenesis</keyword>
<dbReference type="PANTHER" id="PTHR46986">
    <property type="entry name" value="ENDORIBONUCLEASE YBEY, CHLOROPLASTIC"/>
    <property type="match status" value="1"/>
</dbReference>
<dbReference type="Gene3D" id="3.40.390.30">
    <property type="entry name" value="Metalloproteases ('zincins'), catalytic domain"/>
    <property type="match status" value="1"/>
</dbReference>
<evidence type="ECO:0000256" key="2">
    <source>
        <dbReference type="ARBA" id="ARBA00022722"/>
    </source>
</evidence>
<feature type="binding site" evidence="7">
    <location>
        <position position="131"/>
    </location>
    <ligand>
        <name>Zn(2+)</name>
        <dbReference type="ChEBI" id="CHEBI:29105"/>
        <note>catalytic</note>
    </ligand>
</feature>
<evidence type="ECO:0000256" key="5">
    <source>
        <dbReference type="ARBA" id="ARBA00022801"/>
    </source>
</evidence>
<comment type="function">
    <text evidence="7">Single strand-specific metallo-endoribonuclease involved in late-stage 70S ribosome quality control and in maturation of the 3' terminus of the 16S rRNA.</text>
</comment>
<evidence type="ECO:0000256" key="3">
    <source>
        <dbReference type="ARBA" id="ARBA00022723"/>
    </source>
</evidence>
<sequence length="170" mass="19951">MKKQTKHFPFLRVQQQRFALAYINNSSANDVPSEKQFYQWIWHALKNFYRYAELSLVLLDEEAARQYNRDYRQKDYATNVLSFAHNEGEFSFVEQDNILRGDLIICPQVVAKEAAEQGKSLHDHFAHLVIHGTLHLIGFDHIQDDEAEQMEQLETELLAQLRIANPYAEQ</sequence>
<protein>
    <recommendedName>
        <fullName evidence="7">Endoribonuclease YbeY</fullName>
        <ecNumber evidence="7">3.1.-.-</ecNumber>
    </recommendedName>
</protein>
<keyword evidence="6 7" id="KW-0862">Zinc</keyword>
<keyword evidence="5 7" id="KW-0378">Hydrolase</keyword>
<evidence type="ECO:0000313" key="9">
    <source>
        <dbReference type="Proteomes" id="UP000248598"/>
    </source>
</evidence>
<reference evidence="8 9" key="1">
    <citation type="submission" date="2018-06" db="EMBL/GenBank/DDBJ databases">
        <authorList>
            <consortium name="Pathogen Informatics"/>
            <person name="Doyle S."/>
        </authorList>
    </citation>
    <scope>NUCLEOTIDE SEQUENCE [LARGE SCALE GENOMIC DNA]</scope>
    <source>
        <strain evidence="8 9">NCTC10529</strain>
    </source>
</reference>
<gene>
    <name evidence="7" type="primary">ybeY</name>
    <name evidence="8" type="ORF">NCTC10529_00042</name>
</gene>
<dbReference type="SUPFAM" id="SSF55486">
    <property type="entry name" value="Metalloproteases ('zincins'), catalytic domain"/>
    <property type="match status" value="1"/>
</dbReference>
<dbReference type="Pfam" id="PF02130">
    <property type="entry name" value="YbeY"/>
    <property type="match status" value="1"/>
</dbReference>
<organism evidence="8 9">
    <name type="scientific">Kingella kingae</name>
    <dbReference type="NCBI Taxonomy" id="504"/>
    <lineage>
        <taxon>Bacteria</taxon>
        <taxon>Pseudomonadati</taxon>
        <taxon>Pseudomonadota</taxon>
        <taxon>Betaproteobacteria</taxon>
        <taxon>Neisseriales</taxon>
        <taxon>Neisseriaceae</taxon>
        <taxon>Kingella</taxon>
    </lineage>
</organism>